<comment type="caution">
    <text evidence="1">The sequence shown here is derived from an EMBL/GenBank/DDBJ whole genome shotgun (WGS) entry which is preliminary data.</text>
</comment>
<reference evidence="1" key="2">
    <citation type="journal article" date="2022" name="New Phytol.">
        <title>Evolutionary transition to the ectomycorrhizal habit in the genomes of a hyperdiverse lineage of mushroom-forming fungi.</title>
        <authorList>
            <person name="Looney B."/>
            <person name="Miyauchi S."/>
            <person name="Morin E."/>
            <person name="Drula E."/>
            <person name="Courty P.E."/>
            <person name="Kohler A."/>
            <person name="Kuo A."/>
            <person name="LaButti K."/>
            <person name="Pangilinan J."/>
            <person name="Lipzen A."/>
            <person name="Riley R."/>
            <person name="Andreopoulos W."/>
            <person name="He G."/>
            <person name="Johnson J."/>
            <person name="Nolan M."/>
            <person name="Tritt A."/>
            <person name="Barry K.W."/>
            <person name="Grigoriev I.V."/>
            <person name="Nagy L.G."/>
            <person name="Hibbett D."/>
            <person name="Henrissat B."/>
            <person name="Matheny P.B."/>
            <person name="Labbe J."/>
            <person name="Martin F.M."/>
        </authorList>
    </citation>
    <scope>NUCLEOTIDE SEQUENCE</scope>
    <source>
        <strain evidence="1">HHB10654</strain>
    </source>
</reference>
<evidence type="ECO:0000313" key="2">
    <source>
        <dbReference type="Proteomes" id="UP000814140"/>
    </source>
</evidence>
<gene>
    <name evidence="1" type="ORF">BV25DRAFT_1777682</name>
</gene>
<keyword evidence="2" id="KW-1185">Reference proteome</keyword>
<organism evidence="1 2">
    <name type="scientific">Artomyces pyxidatus</name>
    <dbReference type="NCBI Taxonomy" id="48021"/>
    <lineage>
        <taxon>Eukaryota</taxon>
        <taxon>Fungi</taxon>
        <taxon>Dikarya</taxon>
        <taxon>Basidiomycota</taxon>
        <taxon>Agaricomycotina</taxon>
        <taxon>Agaricomycetes</taxon>
        <taxon>Russulales</taxon>
        <taxon>Auriscalpiaceae</taxon>
        <taxon>Artomyces</taxon>
    </lineage>
</organism>
<name>A0ACB8SN07_9AGAM</name>
<sequence length="513" mass="58697">MHNLFLGEFKRHCVEIWRLKSRQKQGASHNEEQQKEWLSRVEKAIIDKNSSDIKKARKGYIVAFCLKNGLPIPDNATKADLVTALLTWRTLNPTVAIQAPSAHKFPVLDFAHPVAPDAHVMTKEIVKEVWADMEITTLPSWVGRAPKEFGKTGEGKVKADQWRTACTIHLVITLIRLWGQSTSSDRDRGLLDNFMALVIAVQMATRRSTSEARRDIVQNHFRYYLETLVHIYGKNVLVPNHHLSLHLVECLHLFGPVHGWWSFPFERYNGVLQRIKSNYKLGELELTFFYSFCRMANLKGLLYNLYLSPFPENQSNLFDPAIPSELRERLQETLRSLDLEAVHSATPISMVGEASGPTELPNPIYDQLVDCINQDQMVPKYCGWKNMALPYARRISPEVNRGTKLEIDGVEYTTEHHSPADSTILYRSNGKRCAGRIQAIFAHTRVDENGFDLVEHFLCIKMYRPLRPEEKHVDPYQKYALLKAELYHNDFLATTCVINAAQVVSHVACCPYS</sequence>
<dbReference type="EMBL" id="MU277246">
    <property type="protein sequence ID" value="KAI0057490.1"/>
    <property type="molecule type" value="Genomic_DNA"/>
</dbReference>
<dbReference type="Proteomes" id="UP000814140">
    <property type="component" value="Unassembled WGS sequence"/>
</dbReference>
<evidence type="ECO:0000313" key="1">
    <source>
        <dbReference type="EMBL" id="KAI0057490.1"/>
    </source>
</evidence>
<protein>
    <submittedName>
        <fullName evidence="1">Uncharacterized protein</fullName>
    </submittedName>
</protein>
<accession>A0ACB8SN07</accession>
<feature type="non-terminal residue" evidence="1">
    <location>
        <position position="513"/>
    </location>
</feature>
<reference evidence="1" key="1">
    <citation type="submission" date="2021-03" db="EMBL/GenBank/DDBJ databases">
        <authorList>
            <consortium name="DOE Joint Genome Institute"/>
            <person name="Ahrendt S."/>
            <person name="Looney B.P."/>
            <person name="Miyauchi S."/>
            <person name="Morin E."/>
            <person name="Drula E."/>
            <person name="Courty P.E."/>
            <person name="Chicoki N."/>
            <person name="Fauchery L."/>
            <person name="Kohler A."/>
            <person name="Kuo A."/>
            <person name="Labutti K."/>
            <person name="Pangilinan J."/>
            <person name="Lipzen A."/>
            <person name="Riley R."/>
            <person name="Andreopoulos W."/>
            <person name="He G."/>
            <person name="Johnson J."/>
            <person name="Barry K.W."/>
            <person name="Grigoriev I.V."/>
            <person name="Nagy L."/>
            <person name="Hibbett D."/>
            <person name="Henrissat B."/>
            <person name="Matheny P.B."/>
            <person name="Labbe J."/>
            <person name="Martin F."/>
        </authorList>
    </citation>
    <scope>NUCLEOTIDE SEQUENCE</scope>
    <source>
        <strain evidence="1">HHB10654</strain>
    </source>
</reference>
<proteinExistence type="predicted"/>